<feature type="compositionally biased region" description="Basic and acidic residues" evidence="1">
    <location>
        <begin position="17"/>
        <end position="31"/>
    </location>
</feature>
<dbReference type="EMBL" id="CP036426">
    <property type="protein sequence ID" value="QDV39017.1"/>
    <property type="molecule type" value="Genomic_DNA"/>
</dbReference>
<reference evidence="2 3" key="1">
    <citation type="submission" date="2019-02" db="EMBL/GenBank/DDBJ databases">
        <title>Deep-cultivation of Planctomycetes and their phenomic and genomic characterization uncovers novel biology.</title>
        <authorList>
            <person name="Wiegand S."/>
            <person name="Jogler M."/>
            <person name="Boedeker C."/>
            <person name="Pinto D."/>
            <person name="Vollmers J."/>
            <person name="Rivas-Marin E."/>
            <person name="Kohn T."/>
            <person name="Peeters S.H."/>
            <person name="Heuer A."/>
            <person name="Rast P."/>
            <person name="Oberbeckmann S."/>
            <person name="Bunk B."/>
            <person name="Jeske O."/>
            <person name="Meyerdierks A."/>
            <person name="Storesund J.E."/>
            <person name="Kallscheuer N."/>
            <person name="Luecker S."/>
            <person name="Lage O.M."/>
            <person name="Pohl T."/>
            <person name="Merkel B.J."/>
            <person name="Hornburger P."/>
            <person name="Mueller R.-W."/>
            <person name="Bruemmer F."/>
            <person name="Labrenz M."/>
            <person name="Spormann A.M."/>
            <person name="Op den Camp H."/>
            <person name="Overmann J."/>
            <person name="Amann R."/>
            <person name="Jetten M.S.M."/>
            <person name="Mascher T."/>
            <person name="Medema M.H."/>
            <person name="Devos D.P."/>
            <person name="Kaster A.-K."/>
            <person name="Ovreas L."/>
            <person name="Rohde M."/>
            <person name="Galperin M.Y."/>
            <person name="Jogler C."/>
        </authorList>
    </citation>
    <scope>NUCLEOTIDE SEQUENCE [LARGE SCALE GENOMIC DNA]</scope>
    <source>
        <strain evidence="2 3">ElP</strain>
    </source>
</reference>
<accession>A0A518HDT3</accession>
<evidence type="ECO:0000256" key="1">
    <source>
        <dbReference type="SAM" id="MobiDB-lite"/>
    </source>
</evidence>
<keyword evidence="3" id="KW-1185">Reference proteome</keyword>
<feature type="compositionally biased region" description="Basic residues" evidence="1">
    <location>
        <begin position="1"/>
        <end position="15"/>
    </location>
</feature>
<protein>
    <submittedName>
        <fullName evidence="2">Uncharacterized protein</fullName>
    </submittedName>
</protein>
<evidence type="ECO:0000313" key="2">
    <source>
        <dbReference type="EMBL" id="QDV39017.1"/>
    </source>
</evidence>
<dbReference type="KEGG" id="tpla:ElP_69780"/>
<name>A0A518HDT3_9BACT</name>
<organism evidence="2 3">
    <name type="scientific">Tautonia plasticadhaerens</name>
    <dbReference type="NCBI Taxonomy" id="2527974"/>
    <lineage>
        <taxon>Bacteria</taxon>
        <taxon>Pseudomonadati</taxon>
        <taxon>Planctomycetota</taxon>
        <taxon>Planctomycetia</taxon>
        <taxon>Isosphaerales</taxon>
        <taxon>Isosphaeraceae</taxon>
        <taxon>Tautonia</taxon>
    </lineage>
</organism>
<dbReference type="Proteomes" id="UP000317835">
    <property type="component" value="Chromosome"/>
</dbReference>
<evidence type="ECO:0000313" key="3">
    <source>
        <dbReference type="Proteomes" id="UP000317835"/>
    </source>
</evidence>
<gene>
    <name evidence="2" type="ORF">ElP_69780</name>
</gene>
<sequence>MLRARPPRGRARGGHFHPLDDSTDDGNHDRELSMRPLARLLTLVAAAIGVAGCGPSIPPPGEATPVGDDEGVFIQEEWPDEVKEAEAKFQESAQGKAD</sequence>
<proteinExistence type="predicted"/>
<feature type="region of interest" description="Disordered" evidence="1">
    <location>
        <begin position="1"/>
        <end position="31"/>
    </location>
</feature>
<dbReference type="AlphaFoldDB" id="A0A518HDT3"/>